<feature type="region of interest" description="Disordered" evidence="6">
    <location>
        <begin position="66"/>
        <end position="85"/>
    </location>
</feature>
<comment type="subcellular location">
    <subcellularLocation>
        <location evidence="1">Nucleus</location>
    </subcellularLocation>
</comment>
<dbReference type="GO" id="GO:0000981">
    <property type="term" value="F:DNA-binding transcription factor activity, RNA polymerase II-specific"/>
    <property type="evidence" value="ECO:0007669"/>
    <property type="project" value="TreeGrafter"/>
</dbReference>
<dbReference type="PANTHER" id="PTHR31845">
    <property type="entry name" value="FINGER DOMAIN PROTEIN, PUTATIVE-RELATED"/>
    <property type="match status" value="1"/>
</dbReference>
<evidence type="ECO:0000256" key="6">
    <source>
        <dbReference type="SAM" id="MobiDB-lite"/>
    </source>
</evidence>
<keyword evidence="4" id="KW-0804">Transcription</keyword>
<keyword evidence="8" id="KW-1185">Reference proteome</keyword>
<evidence type="ECO:0000256" key="3">
    <source>
        <dbReference type="ARBA" id="ARBA00023125"/>
    </source>
</evidence>
<evidence type="ECO:0000313" key="7">
    <source>
        <dbReference type="EMBL" id="KAA8905043.1"/>
    </source>
</evidence>
<dbReference type="Proteomes" id="UP000761534">
    <property type="component" value="Unassembled WGS sequence"/>
</dbReference>
<evidence type="ECO:0000256" key="4">
    <source>
        <dbReference type="ARBA" id="ARBA00023163"/>
    </source>
</evidence>
<evidence type="ECO:0000313" key="8">
    <source>
        <dbReference type="Proteomes" id="UP000761534"/>
    </source>
</evidence>
<dbReference type="AlphaFoldDB" id="A0A642UZU8"/>
<dbReference type="PANTHER" id="PTHR31845:SF10">
    <property type="entry name" value="ZN(II)2CYS6 TRANSCRIPTION FACTOR (EUROFUNG)"/>
    <property type="match status" value="1"/>
</dbReference>
<dbReference type="InterPro" id="IPR051089">
    <property type="entry name" value="prtT"/>
</dbReference>
<organism evidence="7 8">
    <name type="scientific">Trichomonascus ciferrii</name>
    <dbReference type="NCBI Taxonomy" id="44093"/>
    <lineage>
        <taxon>Eukaryota</taxon>
        <taxon>Fungi</taxon>
        <taxon>Dikarya</taxon>
        <taxon>Ascomycota</taxon>
        <taxon>Saccharomycotina</taxon>
        <taxon>Dipodascomycetes</taxon>
        <taxon>Dipodascales</taxon>
        <taxon>Trichomonascaceae</taxon>
        <taxon>Trichomonascus</taxon>
        <taxon>Trichomonascus ciferrii complex</taxon>
    </lineage>
</organism>
<reference evidence="7" key="1">
    <citation type="journal article" date="2019" name="G3 (Bethesda)">
        <title>Genome Assemblies of Two Rare Opportunistic Yeast Pathogens: Diutina rugosa (syn. Candida rugosa) and Trichomonascus ciferrii (syn. Candida ciferrii).</title>
        <authorList>
            <person name="Mixao V."/>
            <person name="Saus E."/>
            <person name="Hansen A.P."/>
            <person name="Lass-Florl C."/>
            <person name="Gabaldon T."/>
        </authorList>
    </citation>
    <scope>NUCLEOTIDE SEQUENCE</scope>
    <source>
        <strain evidence="7">CBS 4856</strain>
    </source>
</reference>
<evidence type="ECO:0008006" key="9">
    <source>
        <dbReference type="Google" id="ProtNLM"/>
    </source>
</evidence>
<accession>A0A642UZU8</accession>
<dbReference type="GO" id="GO:0005634">
    <property type="term" value="C:nucleus"/>
    <property type="evidence" value="ECO:0007669"/>
    <property type="project" value="UniProtKB-SubCell"/>
</dbReference>
<dbReference type="VEuPathDB" id="FungiDB:TRICI_005371"/>
<dbReference type="OrthoDB" id="8062037at2759"/>
<dbReference type="EMBL" id="SWFS01000420">
    <property type="protein sequence ID" value="KAA8905043.1"/>
    <property type="molecule type" value="Genomic_DNA"/>
</dbReference>
<keyword evidence="5" id="KW-0539">Nucleus</keyword>
<evidence type="ECO:0000256" key="5">
    <source>
        <dbReference type="ARBA" id="ARBA00023242"/>
    </source>
</evidence>
<comment type="caution">
    <text evidence="7">The sequence shown here is derived from an EMBL/GenBank/DDBJ whole genome shotgun (WGS) entry which is preliminary data.</text>
</comment>
<evidence type="ECO:0000256" key="1">
    <source>
        <dbReference type="ARBA" id="ARBA00004123"/>
    </source>
</evidence>
<name>A0A642UZU8_9ASCO</name>
<proteinExistence type="predicted"/>
<feature type="region of interest" description="Disordered" evidence="6">
    <location>
        <begin position="1"/>
        <end position="30"/>
    </location>
</feature>
<protein>
    <recommendedName>
        <fullName evidence="9">Transcription factor domain-containing protein</fullName>
    </recommendedName>
</protein>
<sequence>MSKCMREDESNNMNELGQQMVAKRPRKNSVEDRAAQLENIIADAQRELRSLRGDVSNPFTTSCPLIVSEGSMSSPPMSPPSSGPKPISDLDLWRPAELRRPDCVATAVSYGLVTRGEIEYYYSKFVTEISPFLPFGIDTHESVVEMERSQPLLTLAMVVACAASVGPDPMEHLVSFIDRVISERLFILGAPSLEIVRTLVVLCVFCQPNPGTKFSVYMLMGISCTIGLGLGSSDDVKMLMNCKQISADIARITRQRIQTFLSVYFSVAPVAVGTNKLRLLQMLSDTYHCCDILLSTGDDVDRLAAYTLRLLSVGIEGLRALSGSRGDLSATAVKLCLESYKDRLNAISSSLHMVDPQDQECSKIRNISFTFASFHTQLLLEFNEGALNQLVFCTTTPHPDILSSIVGEVSTSAQKIIDKFTEKCPTAVLFPKYMYFRPLHSLMALVRARLIMWALNGSMDLQIEKRYEQVKQACLSKSNTYTGKHMLTLLQRVERWMALKLKPASNTGTTTNIDPTPNELLRRVIKSLLMAVRTGHTGSEHGVRHAFADEYFIRNFSPECPASYTPPSAIPMSDIFFVDSNYQPETTPQDHLYLLKEIFGESIVR</sequence>
<keyword evidence="3" id="KW-0238">DNA-binding</keyword>
<gene>
    <name evidence="7" type="ORF">TRICI_005371</name>
</gene>
<evidence type="ECO:0000256" key="2">
    <source>
        <dbReference type="ARBA" id="ARBA00023015"/>
    </source>
</evidence>
<keyword evidence="2" id="KW-0805">Transcription regulation</keyword>
<dbReference type="GO" id="GO:0000976">
    <property type="term" value="F:transcription cis-regulatory region binding"/>
    <property type="evidence" value="ECO:0007669"/>
    <property type="project" value="TreeGrafter"/>
</dbReference>